<comment type="caution">
    <text evidence="2">The sequence shown here is derived from an EMBL/GenBank/DDBJ whole genome shotgun (WGS) entry which is preliminary data.</text>
</comment>
<evidence type="ECO:0000313" key="2">
    <source>
        <dbReference type="EMBL" id="KAL2608715.1"/>
    </source>
</evidence>
<reference evidence="2 3" key="1">
    <citation type="submission" date="2024-09" db="EMBL/GenBank/DDBJ databases">
        <title>Chromosome-scale assembly of Riccia fluitans.</title>
        <authorList>
            <person name="Paukszto L."/>
            <person name="Sawicki J."/>
            <person name="Karawczyk K."/>
            <person name="Piernik-Szablinska J."/>
            <person name="Szczecinska M."/>
            <person name="Mazdziarz M."/>
        </authorList>
    </citation>
    <scope>NUCLEOTIDE SEQUENCE [LARGE SCALE GENOMIC DNA]</scope>
    <source>
        <strain evidence="2">Rf_01</strain>
        <tissue evidence="2">Aerial parts of the thallus</tissue>
    </source>
</reference>
<gene>
    <name evidence="2" type="ORF">R1flu_027288</name>
</gene>
<protein>
    <submittedName>
        <fullName evidence="2">Uncharacterized protein</fullName>
    </submittedName>
</protein>
<sequence length="111" mass="11966">MRKQVEMAPLDSIKEMIPIEPNCGVPLPDPTTGFGPLDALCHFPHYAVTRAGEIESSPVVIPALTIGPSSPQGFIKFGRLPCQLGVREDRSDPPELSRQGILSPSPSVHIK</sequence>
<evidence type="ECO:0000313" key="3">
    <source>
        <dbReference type="Proteomes" id="UP001605036"/>
    </source>
</evidence>
<feature type="compositionally biased region" description="Polar residues" evidence="1">
    <location>
        <begin position="100"/>
        <end position="111"/>
    </location>
</feature>
<dbReference type="Proteomes" id="UP001605036">
    <property type="component" value="Unassembled WGS sequence"/>
</dbReference>
<dbReference type="AlphaFoldDB" id="A0ABD1XIH0"/>
<proteinExistence type="predicted"/>
<accession>A0ABD1XIH0</accession>
<name>A0ABD1XIH0_9MARC</name>
<organism evidence="2 3">
    <name type="scientific">Riccia fluitans</name>
    <dbReference type="NCBI Taxonomy" id="41844"/>
    <lineage>
        <taxon>Eukaryota</taxon>
        <taxon>Viridiplantae</taxon>
        <taxon>Streptophyta</taxon>
        <taxon>Embryophyta</taxon>
        <taxon>Marchantiophyta</taxon>
        <taxon>Marchantiopsida</taxon>
        <taxon>Marchantiidae</taxon>
        <taxon>Marchantiales</taxon>
        <taxon>Ricciaceae</taxon>
        <taxon>Riccia</taxon>
    </lineage>
</organism>
<feature type="region of interest" description="Disordered" evidence="1">
    <location>
        <begin position="86"/>
        <end position="111"/>
    </location>
</feature>
<feature type="compositionally biased region" description="Basic and acidic residues" evidence="1">
    <location>
        <begin position="86"/>
        <end position="95"/>
    </location>
</feature>
<evidence type="ECO:0000256" key="1">
    <source>
        <dbReference type="SAM" id="MobiDB-lite"/>
    </source>
</evidence>
<dbReference type="EMBL" id="JBHFFA010000008">
    <property type="protein sequence ID" value="KAL2608715.1"/>
    <property type="molecule type" value="Genomic_DNA"/>
</dbReference>
<keyword evidence="3" id="KW-1185">Reference proteome</keyword>